<feature type="signal peptide" evidence="2">
    <location>
        <begin position="1"/>
        <end position="17"/>
    </location>
</feature>
<proteinExistence type="predicted"/>
<feature type="region of interest" description="Disordered" evidence="1">
    <location>
        <begin position="26"/>
        <end position="46"/>
    </location>
</feature>
<dbReference type="PANTHER" id="PTHR31157">
    <property type="entry name" value="SCP DOMAIN-CONTAINING PROTEIN"/>
    <property type="match status" value="1"/>
</dbReference>
<dbReference type="Pfam" id="PF00188">
    <property type="entry name" value="CAP"/>
    <property type="match status" value="1"/>
</dbReference>
<dbReference type="OrthoDB" id="68195at2"/>
<reference evidence="4 5" key="1">
    <citation type="submission" date="2012-06" db="EMBL/GenBank/DDBJ databases">
        <title>Finished chromosome of genome of Cylindrospermum stagnale PCC 7417.</title>
        <authorList>
            <consortium name="US DOE Joint Genome Institute"/>
            <person name="Gugger M."/>
            <person name="Coursin T."/>
            <person name="Rippka R."/>
            <person name="Tandeau De Marsac N."/>
            <person name="Huntemann M."/>
            <person name="Wei C.-L."/>
            <person name="Han J."/>
            <person name="Detter J.C."/>
            <person name="Han C."/>
            <person name="Tapia R."/>
            <person name="Chen A."/>
            <person name="Kyrpides N."/>
            <person name="Mavromatis K."/>
            <person name="Markowitz V."/>
            <person name="Szeto E."/>
            <person name="Ivanova N."/>
            <person name="Pagani I."/>
            <person name="Pati A."/>
            <person name="Goodwin L."/>
            <person name="Nordberg H.P."/>
            <person name="Cantor M.N."/>
            <person name="Hua S.X."/>
            <person name="Woyke T."/>
            <person name="Kerfeld C.A."/>
        </authorList>
    </citation>
    <scope>NUCLEOTIDE SEQUENCE [LARGE SCALE GENOMIC DNA]</scope>
    <source>
        <strain evidence="4 5">PCC 7417</strain>
    </source>
</reference>
<dbReference type="RefSeq" id="WP_015207465.1">
    <property type="nucleotide sequence ID" value="NC_019757.1"/>
</dbReference>
<dbReference type="InterPro" id="IPR014044">
    <property type="entry name" value="CAP_dom"/>
</dbReference>
<dbReference type="KEGG" id="csg:Cylst_1964"/>
<dbReference type="PANTHER" id="PTHR31157:SF1">
    <property type="entry name" value="SCP DOMAIN-CONTAINING PROTEIN"/>
    <property type="match status" value="1"/>
</dbReference>
<sequence length="182" mass="19755">MLRQTAFGIALSTLVLASGLMTAPVPGNPSQKKADPRQPSSIPASQVATSNLTFQTTTLEKSVFEQINQYRVSQGLPKLTINANITRQARIHSENMAKGKVPFSHQGFARRVNAIPLIYNSAAENVAFNLGYSNPANQAVIGWLRSPGHLKNIQGKFNLTGIGVAANQQGEVYLTQIFLHTR</sequence>
<dbReference type="STRING" id="56107.Cylst_1964"/>
<dbReference type="EMBL" id="CP003642">
    <property type="protein sequence ID" value="AFZ24210.1"/>
    <property type="molecule type" value="Genomic_DNA"/>
</dbReference>
<evidence type="ECO:0000256" key="1">
    <source>
        <dbReference type="SAM" id="MobiDB-lite"/>
    </source>
</evidence>
<keyword evidence="2" id="KW-0732">Signal</keyword>
<evidence type="ECO:0000256" key="2">
    <source>
        <dbReference type="SAM" id="SignalP"/>
    </source>
</evidence>
<name>K9WV00_9NOST</name>
<keyword evidence="5" id="KW-1185">Reference proteome</keyword>
<feature type="domain" description="SCP" evidence="3">
    <location>
        <begin position="65"/>
        <end position="178"/>
    </location>
</feature>
<dbReference type="CDD" id="cd05379">
    <property type="entry name" value="CAP_bacterial"/>
    <property type="match status" value="1"/>
</dbReference>
<dbReference type="HOGENOM" id="CLU_048111_4_1_3"/>
<dbReference type="SUPFAM" id="SSF55797">
    <property type="entry name" value="PR-1-like"/>
    <property type="match status" value="1"/>
</dbReference>
<dbReference type="PATRIC" id="fig|56107.3.peg.2178"/>
<gene>
    <name evidence="4" type="ORF">Cylst_1964</name>
</gene>
<feature type="chain" id="PRO_5003937577" evidence="2">
    <location>
        <begin position="18"/>
        <end position="182"/>
    </location>
</feature>
<evidence type="ECO:0000313" key="4">
    <source>
        <dbReference type="EMBL" id="AFZ24210.1"/>
    </source>
</evidence>
<accession>K9WV00</accession>
<dbReference type="Proteomes" id="UP000010475">
    <property type="component" value="Chromosome"/>
</dbReference>
<protein>
    <submittedName>
        <fullName evidence="4">Uncharacterized protein with SCP/PR1 domains</fullName>
    </submittedName>
</protein>
<evidence type="ECO:0000313" key="5">
    <source>
        <dbReference type="Proteomes" id="UP000010475"/>
    </source>
</evidence>
<dbReference type="eggNOG" id="COG2340">
    <property type="taxonomic scope" value="Bacteria"/>
</dbReference>
<dbReference type="InterPro" id="IPR035940">
    <property type="entry name" value="CAP_sf"/>
</dbReference>
<dbReference type="Gene3D" id="3.40.33.10">
    <property type="entry name" value="CAP"/>
    <property type="match status" value="1"/>
</dbReference>
<evidence type="ECO:0000259" key="3">
    <source>
        <dbReference type="Pfam" id="PF00188"/>
    </source>
</evidence>
<organism evidence="4 5">
    <name type="scientific">Cylindrospermum stagnale PCC 7417</name>
    <dbReference type="NCBI Taxonomy" id="56107"/>
    <lineage>
        <taxon>Bacteria</taxon>
        <taxon>Bacillati</taxon>
        <taxon>Cyanobacteriota</taxon>
        <taxon>Cyanophyceae</taxon>
        <taxon>Nostocales</taxon>
        <taxon>Nostocaceae</taxon>
        <taxon>Cylindrospermum</taxon>
    </lineage>
</organism>
<dbReference type="AlphaFoldDB" id="K9WV00"/>